<proteinExistence type="predicted"/>
<dbReference type="AlphaFoldDB" id="A0A0K2UL48"/>
<dbReference type="EMBL" id="HACA01021618">
    <property type="protein sequence ID" value="CDW38979.1"/>
    <property type="molecule type" value="Transcribed_RNA"/>
</dbReference>
<reference evidence="1" key="1">
    <citation type="submission" date="2014-05" db="EMBL/GenBank/DDBJ databases">
        <authorList>
            <person name="Chronopoulou M."/>
        </authorList>
    </citation>
    <scope>NUCLEOTIDE SEQUENCE</scope>
    <source>
        <tissue evidence="1">Whole organism</tissue>
    </source>
</reference>
<protein>
    <submittedName>
        <fullName evidence="1">Uncharacterized protein</fullName>
    </submittedName>
</protein>
<name>A0A0K2UL48_LEPSM</name>
<accession>A0A0K2UL48</accession>
<sequence>MMHIIEFVCVYRSGRLKNCKGDYLEPGKAKTEVTIFFRGDHIKGASSISKTQN</sequence>
<organism evidence="1">
    <name type="scientific">Lepeophtheirus salmonis</name>
    <name type="common">Salmon louse</name>
    <name type="synonym">Caligus salmonis</name>
    <dbReference type="NCBI Taxonomy" id="72036"/>
    <lineage>
        <taxon>Eukaryota</taxon>
        <taxon>Metazoa</taxon>
        <taxon>Ecdysozoa</taxon>
        <taxon>Arthropoda</taxon>
        <taxon>Crustacea</taxon>
        <taxon>Multicrustacea</taxon>
        <taxon>Hexanauplia</taxon>
        <taxon>Copepoda</taxon>
        <taxon>Siphonostomatoida</taxon>
        <taxon>Caligidae</taxon>
        <taxon>Lepeophtheirus</taxon>
    </lineage>
</organism>
<evidence type="ECO:0000313" key="1">
    <source>
        <dbReference type="EMBL" id="CDW38979.1"/>
    </source>
</evidence>